<reference evidence="1 2" key="1">
    <citation type="submission" date="2018-04" db="EMBL/GenBank/DDBJ databases">
        <title>WGS assembly of Panicum hallii var. hallii HAL2.</title>
        <authorList>
            <person name="Lovell J."/>
            <person name="Jenkins J."/>
            <person name="Lowry D."/>
            <person name="Mamidi S."/>
            <person name="Sreedasyam A."/>
            <person name="Weng X."/>
            <person name="Barry K."/>
            <person name="Bonette J."/>
            <person name="Campitelli B."/>
            <person name="Daum C."/>
            <person name="Gordon S."/>
            <person name="Gould B."/>
            <person name="Lipzen A."/>
            <person name="MacQueen A."/>
            <person name="Palacio-Mejia J."/>
            <person name="Plott C."/>
            <person name="Shakirov E."/>
            <person name="Shu S."/>
            <person name="Yoshinaga Y."/>
            <person name="Zane M."/>
            <person name="Rokhsar D."/>
            <person name="Grimwood J."/>
            <person name="Schmutz J."/>
            <person name="Juenger T."/>
        </authorList>
    </citation>
    <scope>NUCLEOTIDE SEQUENCE [LARGE SCALE GENOMIC DNA]</scope>
    <source>
        <strain evidence="2">cv. HAL2</strain>
    </source>
</reference>
<gene>
    <name evidence="1" type="ORF">GQ55_2G461500</name>
</gene>
<dbReference type="Proteomes" id="UP000244336">
    <property type="component" value="Chromosome 2"/>
</dbReference>
<protein>
    <submittedName>
        <fullName evidence="1">Uncharacterized protein</fullName>
    </submittedName>
</protein>
<evidence type="ECO:0000313" key="2">
    <source>
        <dbReference type="Proteomes" id="UP000244336"/>
    </source>
</evidence>
<proteinExistence type="predicted"/>
<dbReference type="Gramene" id="PUZ73280">
    <property type="protein sequence ID" value="PUZ73280"/>
    <property type="gene ID" value="GQ55_2G461500"/>
</dbReference>
<dbReference type="EMBL" id="CM009750">
    <property type="protein sequence ID" value="PUZ73280.1"/>
    <property type="molecule type" value="Genomic_DNA"/>
</dbReference>
<evidence type="ECO:0000313" key="1">
    <source>
        <dbReference type="EMBL" id="PUZ73280.1"/>
    </source>
</evidence>
<dbReference type="AlphaFoldDB" id="A0A2T7EZL9"/>
<sequence>MRMLESFCLHRFLCKGSCGCFLNKVESDKIGGTPVSACDCTACKHGHCKKKERERLKATAKLRSFCSRSEHNLFTESTWAVVFSVRVVRD</sequence>
<name>A0A2T7EZL9_9POAL</name>
<organism evidence="1 2">
    <name type="scientific">Panicum hallii var. hallii</name>
    <dbReference type="NCBI Taxonomy" id="1504633"/>
    <lineage>
        <taxon>Eukaryota</taxon>
        <taxon>Viridiplantae</taxon>
        <taxon>Streptophyta</taxon>
        <taxon>Embryophyta</taxon>
        <taxon>Tracheophyta</taxon>
        <taxon>Spermatophyta</taxon>
        <taxon>Magnoliopsida</taxon>
        <taxon>Liliopsida</taxon>
        <taxon>Poales</taxon>
        <taxon>Poaceae</taxon>
        <taxon>PACMAD clade</taxon>
        <taxon>Panicoideae</taxon>
        <taxon>Panicodae</taxon>
        <taxon>Paniceae</taxon>
        <taxon>Panicinae</taxon>
        <taxon>Panicum</taxon>
        <taxon>Panicum sect. Panicum</taxon>
    </lineage>
</organism>
<keyword evidence="2" id="KW-1185">Reference proteome</keyword>
<accession>A0A2T7EZL9</accession>